<protein>
    <submittedName>
        <fullName evidence="2">Uncharacterized protein</fullName>
    </submittedName>
</protein>
<feature type="compositionally biased region" description="Basic and acidic residues" evidence="1">
    <location>
        <begin position="1"/>
        <end position="10"/>
    </location>
</feature>
<feature type="region of interest" description="Disordered" evidence="1">
    <location>
        <begin position="1"/>
        <end position="50"/>
    </location>
</feature>
<sequence>MAKIESEKERRLKKQVKSGFKAKMSKRSHSANITAEVDSAKNRIQEKDGAPTDLQERMRSALRAFQEGRKPRWLEEDLQTQARVDIHQTQFGGDLHETDRGEDLQTQVQTQAREDLHETHVAEHLQPAEPASWVVTYGQMWQVMAQQGDSVNCREDIHATQAREDIQPAEPASWVVTYGQIYQNMNHEDGPSLCRKPIMNSWLCSVNAEDWVKREVQDISPSKHMDTF</sequence>
<accession>A0AAV6GCK8</accession>
<reference evidence="2" key="1">
    <citation type="submission" date="2020-10" db="EMBL/GenBank/DDBJ databases">
        <title>Chromosome-scale genome assembly of the Allis shad, Alosa alosa.</title>
        <authorList>
            <person name="Margot Z."/>
            <person name="Christophe K."/>
            <person name="Cabau C."/>
            <person name="Louis A."/>
            <person name="Berthelot C."/>
            <person name="Parey E."/>
            <person name="Roest Crollius H."/>
            <person name="Montfort J."/>
            <person name="Robinson-Rechavi M."/>
            <person name="Bucao C."/>
            <person name="Bouchez O."/>
            <person name="Gislard M."/>
            <person name="Lluch J."/>
            <person name="Milhes M."/>
            <person name="Lampietro C."/>
            <person name="Lopez Roques C."/>
            <person name="Donnadieu C."/>
            <person name="Braasch I."/>
            <person name="Desvignes T."/>
            <person name="Postlethwait J."/>
            <person name="Bobe J."/>
            <person name="Guiguen Y."/>
        </authorList>
    </citation>
    <scope>NUCLEOTIDE SEQUENCE</scope>
    <source>
        <strain evidence="2">M-15738</strain>
        <tissue evidence="2">Blood</tissue>
    </source>
</reference>
<evidence type="ECO:0000256" key="1">
    <source>
        <dbReference type="SAM" id="MobiDB-lite"/>
    </source>
</evidence>
<dbReference type="EMBL" id="JADWDJ010000012">
    <property type="protein sequence ID" value="KAG5272849.1"/>
    <property type="molecule type" value="Genomic_DNA"/>
</dbReference>
<evidence type="ECO:0000313" key="2">
    <source>
        <dbReference type="EMBL" id="KAG5272849.1"/>
    </source>
</evidence>
<feature type="compositionally biased region" description="Basic and acidic residues" evidence="1">
    <location>
        <begin position="38"/>
        <end position="50"/>
    </location>
</feature>
<dbReference type="Proteomes" id="UP000823561">
    <property type="component" value="Chromosome 12"/>
</dbReference>
<keyword evidence="3" id="KW-1185">Reference proteome</keyword>
<organism evidence="2 3">
    <name type="scientific">Alosa alosa</name>
    <name type="common">allis shad</name>
    <dbReference type="NCBI Taxonomy" id="278164"/>
    <lineage>
        <taxon>Eukaryota</taxon>
        <taxon>Metazoa</taxon>
        <taxon>Chordata</taxon>
        <taxon>Craniata</taxon>
        <taxon>Vertebrata</taxon>
        <taxon>Euteleostomi</taxon>
        <taxon>Actinopterygii</taxon>
        <taxon>Neopterygii</taxon>
        <taxon>Teleostei</taxon>
        <taxon>Clupei</taxon>
        <taxon>Clupeiformes</taxon>
        <taxon>Clupeoidei</taxon>
        <taxon>Clupeidae</taxon>
        <taxon>Alosa</taxon>
    </lineage>
</organism>
<comment type="caution">
    <text evidence="2">The sequence shown here is derived from an EMBL/GenBank/DDBJ whole genome shotgun (WGS) entry which is preliminary data.</text>
</comment>
<gene>
    <name evidence="2" type="ORF">AALO_G00169970</name>
</gene>
<dbReference type="AlphaFoldDB" id="A0AAV6GCK8"/>
<proteinExistence type="predicted"/>
<name>A0AAV6GCK8_9TELE</name>
<evidence type="ECO:0000313" key="3">
    <source>
        <dbReference type="Proteomes" id="UP000823561"/>
    </source>
</evidence>